<evidence type="ECO:0000313" key="16">
    <source>
        <dbReference type="EMBL" id="CEL01356.1"/>
    </source>
</evidence>
<keyword evidence="8 15" id="KW-1133">Transmembrane helix</keyword>
<gene>
    <name evidence="16" type="ORF">ASPCAL00940</name>
</gene>
<keyword evidence="9 14" id="KW-0560">Oxidoreductase</keyword>
<dbReference type="GO" id="GO:0016020">
    <property type="term" value="C:membrane"/>
    <property type="evidence" value="ECO:0007669"/>
    <property type="project" value="UniProtKB-SubCell"/>
</dbReference>
<comment type="similarity">
    <text evidence="4 14">Belongs to the cytochrome P450 family.</text>
</comment>
<keyword evidence="7 13" id="KW-0479">Metal-binding</keyword>
<evidence type="ECO:0000256" key="13">
    <source>
        <dbReference type="PIRSR" id="PIRSR602403-1"/>
    </source>
</evidence>
<dbReference type="GO" id="GO:0004497">
    <property type="term" value="F:monooxygenase activity"/>
    <property type="evidence" value="ECO:0007669"/>
    <property type="project" value="UniProtKB-KW"/>
</dbReference>
<dbReference type="AlphaFoldDB" id="A0A0U5C1V6"/>
<evidence type="ECO:0008006" key="18">
    <source>
        <dbReference type="Google" id="ProtNLM"/>
    </source>
</evidence>
<dbReference type="Pfam" id="PF00067">
    <property type="entry name" value="p450"/>
    <property type="match status" value="1"/>
</dbReference>
<keyword evidence="6 15" id="KW-0812">Transmembrane</keyword>
<dbReference type="PANTHER" id="PTHR46206">
    <property type="entry name" value="CYTOCHROME P450"/>
    <property type="match status" value="1"/>
</dbReference>
<dbReference type="EMBL" id="CDMC01000001">
    <property type="protein sequence ID" value="CEL01356.1"/>
    <property type="molecule type" value="Genomic_DNA"/>
</dbReference>
<dbReference type="GO" id="GO:0016705">
    <property type="term" value="F:oxidoreductase activity, acting on paired donors, with incorporation or reduction of molecular oxygen"/>
    <property type="evidence" value="ECO:0007669"/>
    <property type="project" value="InterPro"/>
</dbReference>
<dbReference type="PROSITE" id="PS00086">
    <property type="entry name" value="CYTOCHROME_P450"/>
    <property type="match status" value="1"/>
</dbReference>
<proteinExistence type="inferred from homology"/>
<dbReference type="FunFam" id="1.10.630.10:FF:000059">
    <property type="entry name" value="Cytochrome P450 monooxygenase"/>
    <property type="match status" value="1"/>
</dbReference>
<evidence type="ECO:0000256" key="12">
    <source>
        <dbReference type="ARBA" id="ARBA00023136"/>
    </source>
</evidence>
<sequence length="507" mass="57465">MLHMLESLSPTSTGLIIAFAIAVLGYLVFFRESHSLPLVNGKQPFEIRLIHAKRRFLFGARSLIRAGLDKWPAFEIATENGYRVILGPQYANEVRSHEALSFGRAVAHDFHAQIPGFEPFKEGTGAERVLQDVVRMRLTQSLGAVTKPLSDETAHALQTNWGDSPEWQTIPLKTTVLSIVSQLSSKVFLGDQICRNPDWLRITVAYAVDSFFAAEALRLWPSFLRSLVAPFLPTVRKIQSELEEARQIIAPVLERRKAEKQAATERGREPEAYHDAMEWMEQCAKGREYDAAVAQLSLSLAAIHTTSDMLTQVLYDICACDGLVEEMRKEIVDVIRAEGWTKMTLNQLKLMDSVLKESQRFKPTTIATMRRMTIKPLRLSDGTTIPKNRILFVSCERMWDPSVYPSPERFDPHRFLKLRQVSGHETSAQLVAPSPEHMGFGLGKHACPGRFFAANELKIALCHILIKYDLRFSDEWHNPKPFGMGLAFSAEPRATVQIRRRREEIEL</sequence>
<dbReference type="OMA" id="EHMGFGF"/>
<comment type="cofactor">
    <cofactor evidence="1 13">
        <name>heme</name>
        <dbReference type="ChEBI" id="CHEBI:30413"/>
    </cofactor>
</comment>
<feature type="transmembrane region" description="Helical" evidence="15">
    <location>
        <begin position="12"/>
        <end position="30"/>
    </location>
</feature>
<dbReference type="InterPro" id="IPR036396">
    <property type="entry name" value="Cyt_P450_sf"/>
</dbReference>
<dbReference type="Gene3D" id="1.10.630.10">
    <property type="entry name" value="Cytochrome P450"/>
    <property type="match status" value="1"/>
</dbReference>
<accession>A0A0U5C1V6</accession>
<dbReference type="PRINTS" id="PR00385">
    <property type="entry name" value="P450"/>
</dbReference>
<evidence type="ECO:0000256" key="7">
    <source>
        <dbReference type="ARBA" id="ARBA00022723"/>
    </source>
</evidence>
<evidence type="ECO:0000256" key="11">
    <source>
        <dbReference type="ARBA" id="ARBA00023033"/>
    </source>
</evidence>
<evidence type="ECO:0000256" key="8">
    <source>
        <dbReference type="ARBA" id="ARBA00022989"/>
    </source>
</evidence>
<comment type="subcellular location">
    <subcellularLocation>
        <location evidence="2">Membrane</location>
        <topology evidence="2">Single-pass membrane protein</topology>
    </subcellularLocation>
</comment>
<evidence type="ECO:0000256" key="4">
    <source>
        <dbReference type="ARBA" id="ARBA00010617"/>
    </source>
</evidence>
<evidence type="ECO:0000256" key="10">
    <source>
        <dbReference type="ARBA" id="ARBA00023004"/>
    </source>
</evidence>
<dbReference type="CDD" id="cd11041">
    <property type="entry name" value="CYP503A1-like"/>
    <property type="match status" value="1"/>
</dbReference>
<dbReference type="GO" id="GO:0019748">
    <property type="term" value="P:secondary metabolic process"/>
    <property type="evidence" value="ECO:0007669"/>
    <property type="project" value="UniProtKB-ARBA"/>
</dbReference>
<dbReference type="InterPro" id="IPR002403">
    <property type="entry name" value="Cyt_P450_E_grp-IV"/>
</dbReference>
<evidence type="ECO:0000256" key="6">
    <source>
        <dbReference type="ARBA" id="ARBA00022692"/>
    </source>
</evidence>
<keyword evidence="5 13" id="KW-0349">Heme</keyword>
<dbReference type="InterPro" id="IPR017972">
    <property type="entry name" value="Cyt_P450_CS"/>
</dbReference>
<dbReference type="GO" id="GO:0005506">
    <property type="term" value="F:iron ion binding"/>
    <property type="evidence" value="ECO:0007669"/>
    <property type="project" value="InterPro"/>
</dbReference>
<evidence type="ECO:0000313" key="17">
    <source>
        <dbReference type="Proteomes" id="UP000054771"/>
    </source>
</evidence>
<evidence type="ECO:0000256" key="2">
    <source>
        <dbReference type="ARBA" id="ARBA00004167"/>
    </source>
</evidence>
<protein>
    <recommendedName>
        <fullName evidence="18">Cytochrome P450</fullName>
    </recommendedName>
</protein>
<evidence type="ECO:0000256" key="14">
    <source>
        <dbReference type="RuleBase" id="RU000461"/>
    </source>
</evidence>
<evidence type="ECO:0000256" key="3">
    <source>
        <dbReference type="ARBA" id="ARBA00004721"/>
    </source>
</evidence>
<dbReference type="PRINTS" id="PR00465">
    <property type="entry name" value="EP450IV"/>
</dbReference>
<name>A0A0U5C1V6_ASPCI</name>
<dbReference type="PANTHER" id="PTHR46206:SF2">
    <property type="entry name" value="CYTOCHROME P450 MONOOXYGENASE AUSG-RELATED"/>
    <property type="match status" value="1"/>
</dbReference>
<keyword evidence="17" id="KW-1185">Reference proteome</keyword>
<dbReference type="STRING" id="454130.A0A0U5C1V6"/>
<dbReference type="GO" id="GO:0020037">
    <property type="term" value="F:heme binding"/>
    <property type="evidence" value="ECO:0007669"/>
    <property type="project" value="InterPro"/>
</dbReference>
<keyword evidence="10 13" id="KW-0408">Iron</keyword>
<comment type="pathway">
    <text evidence="3">Secondary metabolite biosynthesis; terpenoid biosynthesis.</text>
</comment>
<evidence type="ECO:0000256" key="15">
    <source>
        <dbReference type="SAM" id="Phobius"/>
    </source>
</evidence>
<evidence type="ECO:0000256" key="5">
    <source>
        <dbReference type="ARBA" id="ARBA00022617"/>
    </source>
</evidence>
<organism evidence="16 17">
    <name type="scientific">Aspergillus calidoustus</name>
    <dbReference type="NCBI Taxonomy" id="454130"/>
    <lineage>
        <taxon>Eukaryota</taxon>
        <taxon>Fungi</taxon>
        <taxon>Dikarya</taxon>
        <taxon>Ascomycota</taxon>
        <taxon>Pezizomycotina</taxon>
        <taxon>Eurotiomycetes</taxon>
        <taxon>Eurotiomycetidae</taxon>
        <taxon>Eurotiales</taxon>
        <taxon>Aspergillaceae</taxon>
        <taxon>Aspergillus</taxon>
        <taxon>Aspergillus subgen. Nidulantes</taxon>
    </lineage>
</organism>
<evidence type="ECO:0000256" key="1">
    <source>
        <dbReference type="ARBA" id="ARBA00001971"/>
    </source>
</evidence>
<dbReference type="InterPro" id="IPR001128">
    <property type="entry name" value="Cyt_P450"/>
</dbReference>
<evidence type="ECO:0000256" key="9">
    <source>
        <dbReference type="ARBA" id="ARBA00023002"/>
    </source>
</evidence>
<feature type="binding site" description="axial binding residue" evidence="13">
    <location>
        <position position="447"/>
    </location>
    <ligand>
        <name>heme</name>
        <dbReference type="ChEBI" id="CHEBI:30413"/>
    </ligand>
    <ligandPart>
        <name>Fe</name>
        <dbReference type="ChEBI" id="CHEBI:18248"/>
    </ligandPart>
</feature>
<dbReference type="Proteomes" id="UP000054771">
    <property type="component" value="Unassembled WGS sequence"/>
</dbReference>
<dbReference type="OrthoDB" id="1844152at2759"/>
<reference evidence="17" key="1">
    <citation type="journal article" date="2016" name="Genome Announc.">
        <title>Draft genome sequences of fungus Aspergillus calidoustus.</title>
        <authorList>
            <person name="Horn F."/>
            <person name="Linde J."/>
            <person name="Mattern D.J."/>
            <person name="Walther G."/>
            <person name="Guthke R."/>
            <person name="Scherlach K."/>
            <person name="Martin K."/>
            <person name="Brakhage A.A."/>
            <person name="Petzke L."/>
            <person name="Valiante V."/>
        </authorList>
    </citation>
    <scope>NUCLEOTIDE SEQUENCE [LARGE SCALE GENOMIC DNA]</scope>
    <source>
        <strain evidence="17">SF006504</strain>
    </source>
</reference>
<keyword evidence="11 14" id="KW-0503">Monooxygenase</keyword>
<dbReference type="SUPFAM" id="SSF48264">
    <property type="entry name" value="Cytochrome P450"/>
    <property type="match status" value="1"/>
</dbReference>
<keyword evidence="12 15" id="KW-0472">Membrane</keyword>